<proteinExistence type="predicted"/>
<comment type="caution">
    <text evidence="1">The sequence shown here is derived from an EMBL/GenBank/DDBJ whole genome shotgun (WGS) entry which is preliminary data.</text>
</comment>
<name>A0A068SBM8_9FUNG</name>
<dbReference type="VEuPathDB" id="FungiDB:LCOR_10184.1"/>
<dbReference type="AlphaFoldDB" id="A0A068SBM8"/>
<dbReference type="EMBL" id="CBTN010000069">
    <property type="protein sequence ID" value="CDH59365.1"/>
    <property type="molecule type" value="Genomic_DNA"/>
</dbReference>
<reference evidence="1" key="1">
    <citation type="submission" date="2013-08" db="EMBL/GenBank/DDBJ databases">
        <title>Gene expansion shapes genome architecture in the human pathogen Lichtheimia corymbifera: an evolutionary genomics analysis in the ancient terrestrial Mucorales (Mucoromycotina).</title>
        <authorList>
            <person name="Schwartze V.U."/>
            <person name="Winter S."/>
            <person name="Shelest E."/>
            <person name="Marcet-Houben M."/>
            <person name="Horn F."/>
            <person name="Wehner S."/>
            <person name="Hoffmann K."/>
            <person name="Riege K."/>
            <person name="Sammeth M."/>
            <person name="Nowrousian M."/>
            <person name="Valiante V."/>
            <person name="Linde J."/>
            <person name="Jacobsen I.D."/>
            <person name="Marz M."/>
            <person name="Brakhage A.A."/>
            <person name="Gabaldon T."/>
            <person name="Bocker S."/>
            <person name="Voigt K."/>
        </authorList>
    </citation>
    <scope>NUCLEOTIDE SEQUENCE [LARGE SCALE GENOMIC DNA]</scope>
    <source>
        <strain evidence="1">FSU 9682</strain>
    </source>
</reference>
<protein>
    <submittedName>
        <fullName evidence="1">Uncharacterized protein</fullName>
    </submittedName>
</protein>
<sequence length="70" mass="7750">MCLKAVSTIRSCEEQDISVSIQQRGCLDHCLDQLAVDHFAKVNAKMDSKLFTNTTTAGIIAIYSRLFPTT</sequence>
<accession>A0A068SBM8</accession>
<dbReference type="Proteomes" id="UP000027586">
    <property type="component" value="Unassembled WGS sequence"/>
</dbReference>
<gene>
    <name evidence="1" type="ORF">LCOR_10184.1</name>
</gene>
<organism evidence="1 2">
    <name type="scientific">Lichtheimia corymbifera JMRC:FSU:9682</name>
    <dbReference type="NCBI Taxonomy" id="1263082"/>
    <lineage>
        <taxon>Eukaryota</taxon>
        <taxon>Fungi</taxon>
        <taxon>Fungi incertae sedis</taxon>
        <taxon>Mucoromycota</taxon>
        <taxon>Mucoromycotina</taxon>
        <taxon>Mucoromycetes</taxon>
        <taxon>Mucorales</taxon>
        <taxon>Lichtheimiaceae</taxon>
        <taxon>Lichtheimia</taxon>
    </lineage>
</organism>
<keyword evidence="2" id="KW-1185">Reference proteome</keyword>
<evidence type="ECO:0000313" key="2">
    <source>
        <dbReference type="Proteomes" id="UP000027586"/>
    </source>
</evidence>
<evidence type="ECO:0000313" key="1">
    <source>
        <dbReference type="EMBL" id="CDH59365.1"/>
    </source>
</evidence>